<dbReference type="RefSeq" id="WP_237382521.1">
    <property type="nucleotide sequence ID" value="NZ_CP071793.1"/>
</dbReference>
<organism evidence="1 2">
    <name type="scientific">Sulfidibacter corallicola</name>
    <dbReference type="NCBI Taxonomy" id="2818388"/>
    <lineage>
        <taxon>Bacteria</taxon>
        <taxon>Pseudomonadati</taxon>
        <taxon>Acidobacteriota</taxon>
        <taxon>Holophagae</taxon>
        <taxon>Acanthopleuribacterales</taxon>
        <taxon>Acanthopleuribacteraceae</taxon>
        <taxon>Sulfidibacter</taxon>
    </lineage>
</organism>
<dbReference type="Proteomes" id="UP000663929">
    <property type="component" value="Chromosome"/>
</dbReference>
<evidence type="ECO:0000313" key="1">
    <source>
        <dbReference type="EMBL" id="QTD52413.1"/>
    </source>
</evidence>
<protein>
    <submittedName>
        <fullName evidence="1">Uncharacterized protein</fullName>
    </submittedName>
</protein>
<proteinExistence type="predicted"/>
<sequence>MGPIVGLAAVADFRRWDAALRDPLPAPTPVTGFNGNGPIHRTGWKWADSVIARWEGGPGASLVYPIIVRLGKKFSFIFLAWMAIRYKNVFPFILGHYKLEKNSHTHPHIIGTGPTYEPRVCMS</sequence>
<dbReference type="EMBL" id="CP071793">
    <property type="protein sequence ID" value="QTD52413.1"/>
    <property type="molecule type" value="Genomic_DNA"/>
</dbReference>
<gene>
    <name evidence="1" type="ORF">J3U87_08060</name>
</gene>
<reference evidence="1" key="1">
    <citation type="submission" date="2021-03" db="EMBL/GenBank/DDBJ databases">
        <title>Acanthopleuribacteraceae sp. M133.</title>
        <authorList>
            <person name="Wang G."/>
        </authorList>
    </citation>
    <scope>NUCLEOTIDE SEQUENCE</scope>
    <source>
        <strain evidence="1">M133</strain>
    </source>
</reference>
<dbReference type="KEGG" id="scor:J3U87_08060"/>
<dbReference type="AlphaFoldDB" id="A0A8A4TSC2"/>
<evidence type="ECO:0000313" key="2">
    <source>
        <dbReference type="Proteomes" id="UP000663929"/>
    </source>
</evidence>
<keyword evidence="2" id="KW-1185">Reference proteome</keyword>
<accession>A0A8A4TSC2</accession>
<name>A0A8A4TSC2_SULCO</name>